<sequence length="193" mass="21196">MKMMKDNALVLVMVVAVLILVKSPVIVASHEDDQTRHHLVGDDRGWDVSNDVTSWACGKVFRVGDHVWFSYSAAQERVAELGGKEEYETCDISNPIKMYTDGLNSVRLDGEGSRYFVSGMPESCKNGLKLHVNVLPPQQQQQQQLAESKIPMSTKAVLAGSPTSPPSSTPELPIQLSTLLLVGLTLHLCYLAF</sequence>
<dbReference type="GO" id="GO:0009055">
    <property type="term" value="F:electron transfer activity"/>
    <property type="evidence" value="ECO:0007669"/>
    <property type="project" value="InterPro"/>
</dbReference>
<reference evidence="5 6" key="1">
    <citation type="journal article" date="2018" name="Science">
        <title>The opium poppy genome and morphinan production.</title>
        <authorList>
            <person name="Guo L."/>
            <person name="Winzer T."/>
            <person name="Yang X."/>
            <person name="Li Y."/>
            <person name="Ning Z."/>
            <person name="He Z."/>
            <person name="Teodor R."/>
            <person name="Lu Y."/>
            <person name="Bowser T.A."/>
            <person name="Graham I.A."/>
            <person name="Ye K."/>
        </authorList>
    </citation>
    <scope>NUCLEOTIDE SEQUENCE [LARGE SCALE GENOMIC DNA]</scope>
    <source>
        <strain evidence="6">cv. HN1</strain>
        <tissue evidence="5">Leaves</tissue>
    </source>
</reference>
<dbReference type="Gene3D" id="2.60.40.420">
    <property type="entry name" value="Cupredoxins - blue copper proteins"/>
    <property type="match status" value="1"/>
</dbReference>
<feature type="chain" id="PRO_5021209357" description="Phytocyanin domain-containing protein" evidence="3">
    <location>
        <begin position="29"/>
        <end position="193"/>
    </location>
</feature>
<dbReference type="PANTHER" id="PTHR33021:SF31">
    <property type="entry name" value="OS02G0720100 PROTEIN"/>
    <property type="match status" value="1"/>
</dbReference>
<dbReference type="GO" id="GO:0005886">
    <property type="term" value="C:plasma membrane"/>
    <property type="evidence" value="ECO:0007669"/>
    <property type="project" value="TreeGrafter"/>
</dbReference>
<organism evidence="5 6">
    <name type="scientific">Papaver somniferum</name>
    <name type="common">Opium poppy</name>
    <dbReference type="NCBI Taxonomy" id="3469"/>
    <lineage>
        <taxon>Eukaryota</taxon>
        <taxon>Viridiplantae</taxon>
        <taxon>Streptophyta</taxon>
        <taxon>Embryophyta</taxon>
        <taxon>Tracheophyta</taxon>
        <taxon>Spermatophyta</taxon>
        <taxon>Magnoliopsida</taxon>
        <taxon>Ranunculales</taxon>
        <taxon>Papaveraceae</taxon>
        <taxon>Papaveroideae</taxon>
        <taxon>Papaver</taxon>
    </lineage>
</organism>
<evidence type="ECO:0000256" key="2">
    <source>
        <dbReference type="ARBA" id="ARBA00023180"/>
    </source>
</evidence>
<evidence type="ECO:0000256" key="1">
    <source>
        <dbReference type="ARBA" id="ARBA00023157"/>
    </source>
</evidence>
<dbReference type="PROSITE" id="PS51485">
    <property type="entry name" value="PHYTOCYANIN"/>
    <property type="match status" value="1"/>
</dbReference>
<name>A0A4Y7JXJ9_PAPSO</name>
<evidence type="ECO:0000256" key="3">
    <source>
        <dbReference type="SAM" id="SignalP"/>
    </source>
</evidence>
<keyword evidence="6" id="KW-1185">Reference proteome</keyword>
<dbReference type="CDD" id="cd04216">
    <property type="entry name" value="Phytocyanin"/>
    <property type="match status" value="1"/>
</dbReference>
<dbReference type="EMBL" id="CM010720">
    <property type="protein sequence ID" value="RZC65793.1"/>
    <property type="molecule type" value="Genomic_DNA"/>
</dbReference>
<dbReference type="FunFam" id="2.60.40.420:FF:000034">
    <property type="entry name" value="Cupredoxin superfamily protein"/>
    <property type="match status" value="1"/>
</dbReference>
<keyword evidence="3" id="KW-0732">Signal</keyword>
<gene>
    <name evidence="5" type="ORF">C5167_009486</name>
</gene>
<feature type="domain" description="Phytocyanin" evidence="4">
    <location>
        <begin position="36"/>
        <end position="136"/>
    </location>
</feature>
<dbReference type="OMA" id="VESCKNG"/>
<dbReference type="AlphaFoldDB" id="A0A4Y7JXJ9"/>
<dbReference type="InterPro" id="IPR008972">
    <property type="entry name" value="Cupredoxin"/>
</dbReference>
<protein>
    <recommendedName>
        <fullName evidence="4">Phytocyanin domain-containing protein</fullName>
    </recommendedName>
</protein>
<dbReference type="Pfam" id="PF02298">
    <property type="entry name" value="Cu_bind_like"/>
    <property type="match status" value="1"/>
</dbReference>
<evidence type="ECO:0000313" key="5">
    <source>
        <dbReference type="EMBL" id="RZC65793.1"/>
    </source>
</evidence>
<keyword evidence="1" id="KW-1015">Disulfide bond</keyword>
<proteinExistence type="predicted"/>
<accession>A0A4Y7JXJ9</accession>
<evidence type="ECO:0000313" key="6">
    <source>
        <dbReference type="Proteomes" id="UP000316621"/>
    </source>
</evidence>
<dbReference type="Proteomes" id="UP000316621">
    <property type="component" value="Chromosome 6"/>
</dbReference>
<dbReference type="InterPro" id="IPR039391">
    <property type="entry name" value="Phytocyanin-like"/>
</dbReference>
<keyword evidence="2" id="KW-0325">Glycoprotein</keyword>
<dbReference type="OrthoDB" id="1896188at2759"/>
<dbReference type="PANTHER" id="PTHR33021">
    <property type="entry name" value="BLUE COPPER PROTEIN"/>
    <property type="match status" value="1"/>
</dbReference>
<feature type="signal peptide" evidence="3">
    <location>
        <begin position="1"/>
        <end position="28"/>
    </location>
</feature>
<dbReference type="STRING" id="3469.A0A4Y7JXJ9"/>
<dbReference type="SUPFAM" id="SSF49503">
    <property type="entry name" value="Cupredoxins"/>
    <property type="match status" value="1"/>
</dbReference>
<dbReference type="InterPro" id="IPR003245">
    <property type="entry name" value="Phytocyanin_dom"/>
</dbReference>
<dbReference type="Gramene" id="RZC65793">
    <property type="protein sequence ID" value="RZC65793"/>
    <property type="gene ID" value="C5167_009486"/>
</dbReference>
<evidence type="ECO:0000259" key="4">
    <source>
        <dbReference type="PROSITE" id="PS51485"/>
    </source>
</evidence>